<dbReference type="Pfam" id="PF13432">
    <property type="entry name" value="TPR_16"/>
    <property type="match status" value="4"/>
</dbReference>
<feature type="repeat" description="TPR" evidence="1">
    <location>
        <begin position="2218"/>
        <end position="2251"/>
    </location>
</feature>
<dbReference type="SMR" id="Q748H9"/>
<reference evidence="5 6" key="2">
    <citation type="journal article" date="2012" name="BMC Genomics">
        <title>Comparative genomic analysis of Geobacter sulfurreducens KN400, a strain with enhanced capacity for extracellular electron transfer and electricity production.</title>
        <authorList>
            <person name="Butler J.E."/>
            <person name="Young N.D."/>
            <person name="Aklujkar M."/>
            <person name="Lovley D.R."/>
        </authorList>
    </citation>
    <scope>NUCLEOTIDE SEQUENCE [LARGE SCALE GENOMIC DNA]</scope>
    <source>
        <strain evidence="6">ATCC 51573 / DSM 12127 / PCA</strain>
    </source>
</reference>
<dbReference type="eggNOG" id="COG1216">
    <property type="taxonomic scope" value="Bacteria"/>
</dbReference>
<dbReference type="InterPro" id="IPR019734">
    <property type="entry name" value="TPR_rpt"/>
</dbReference>
<dbReference type="HOGENOM" id="CLU_229264_0_0_7"/>
<dbReference type="CAZy" id="GT2">
    <property type="family name" value="Glycosyltransferase Family 2"/>
</dbReference>
<dbReference type="Pfam" id="PF00534">
    <property type="entry name" value="Glycos_transf_1"/>
    <property type="match status" value="1"/>
</dbReference>
<dbReference type="STRING" id="243231.GSU3023"/>
<feature type="domain" description="Glycosyltransferase 2-like" evidence="4">
    <location>
        <begin position="1020"/>
        <end position="1127"/>
    </location>
</feature>
<feature type="compositionally biased region" description="Low complexity" evidence="2">
    <location>
        <begin position="1945"/>
        <end position="1965"/>
    </location>
</feature>
<dbReference type="eggNOG" id="COG0457">
    <property type="taxonomic scope" value="Bacteria"/>
</dbReference>
<feature type="repeat" description="TPR" evidence="1">
    <location>
        <begin position="2032"/>
        <end position="2065"/>
    </location>
</feature>
<dbReference type="SUPFAM" id="SSF53756">
    <property type="entry name" value="UDP-Glycosyltransferase/glycogen phosphorylase"/>
    <property type="match status" value="2"/>
</dbReference>
<dbReference type="InterPro" id="IPR001296">
    <property type="entry name" value="Glyco_trans_1"/>
</dbReference>
<dbReference type="InterPro" id="IPR001173">
    <property type="entry name" value="Glyco_trans_2-like"/>
</dbReference>
<feature type="domain" description="Glycosyltransferase 2-like" evidence="4">
    <location>
        <begin position="1674"/>
        <end position="1842"/>
    </location>
</feature>
<evidence type="ECO:0000256" key="2">
    <source>
        <dbReference type="SAM" id="MobiDB-lite"/>
    </source>
</evidence>
<feature type="repeat" description="TPR" evidence="1">
    <location>
        <begin position="2286"/>
        <end position="2319"/>
    </location>
</feature>
<dbReference type="PANTHER" id="PTHR43179:SF7">
    <property type="entry name" value="RHAMNOSYLTRANSFERASE WBBL"/>
    <property type="match status" value="1"/>
</dbReference>
<keyword evidence="1" id="KW-0802">TPR repeat</keyword>
<dbReference type="Pfam" id="PF14559">
    <property type="entry name" value="TPR_19"/>
    <property type="match status" value="1"/>
</dbReference>
<accession>Q748H9</accession>
<keyword evidence="6" id="KW-1185">Reference proteome</keyword>
<dbReference type="CDD" id="cd03794">
    <property type="entry name" value="GT4_WbuB-like"/>
    <property type="match status" value="1"/>
</dbReference>
<dbReference type="CAZy" id="GT4">
    <property type="family name" value="Glycosyltransferase Family 4"/>
</dbReference>
<dbReference type="CDD" id="cd04186">
    <property type="entry name" value="GT_2_like_c"/>
    <property type="match status" value="2"/>
</dbReference>
<feature type="repeat" description="TPR" evidence="1">
    <location>
        <begin position="2252"/>
        <end position="2285"/>
    </location>
</feature>
<dbReference type="OrthoDB" id="5397594at2"/>
<gene>
    <name evidence="5" type="ordered locus">GSU3023</name>
</gene>
<dbReference type="EMBL" id="AE017180">
    <property type="protein sequence ID" value="AAR36415.1"/>
    <property type="molecule type" value="Genomic_DNA"/>
</dbReference>
<dbReference type="InterPro" id="IPR011990">
    <property type="entry name" value="TPR-like_helical_dom_sf"/>
</dbReference>
<dbReference type="Gene3D" id="1.25.40.10">
    <property type="entry name" value="Tetratricopeptide repeat domain"/>
    <property type="match status" value="2"/>
</dbReference>
<dbReference type="Proteomes" id="UP000000577">
    <property type="component" value="Chromosome"/>
</dbReference>
<reference evidence="5 6" key="1">
    <citation type="journal article" date="2003" name="Science">
        <title>Genome of Geobacter sulfurreducens: metal reduction in subsurface environments.</title>
        <authorList>
            <person name="Methe B.A."/>
            <person name="Nelson K.E."/>
            <person name="Eisen J.A."/>
            <person name="Paulsen I.T."/>
            <person name="Nelson W."/>
            <person name="Heidelberg J.F."/>
            <person name="Wu D."/>
            <person name="Wu M."/>
            <person name="Ward N."/>
            <person name="Beanan M.J."/>
            <person name="Dodson R.J."/>
            <person name="Madupu R."/>
            <person name="Brinkac L.M."/>
            <person name="Daugherty S.C."/>
            <person name="DeBoy R.T."/>
            <person name="Durkin A.S."/>
            <person name="Gwinn M."/>
            <person name="Kolonay J.F."/>
            <person name="Sullivan S.A."/>
            <person name="Haft D.H."/>
            <person name="Selengut J."/>
            <person name="Davidsen T.M."/>
            <person name="Zafar N."/>
            <person name="White O."/>
            <person name="Tran B."/>
            <person name="Romero C."/>
            <person name="Forberger H.A."/>
            <person name="Weidman J."/>
            <person name="Khouri H."/>
            <person name="Feldblyum T.V."/>
            <person name="Utterback T.R."/>
            <person name="Van Aken S.E."/>
            <person name="Lovley D.R."/>
            <person name="Fraser C.M."/>
        </authorList>
    </citation>
    <scope>NUCLEOTIDE SEQUENCE [LARGE SCALE GENOMIC DNA]</scope>
    <source>
        <strain evidence="6">ATCC 51573 / DSM 12127 / PCA</strain>
    </source>
</reference>
<organism evidence="5 6">
    <name type="scientific">Geobacter sulfurreducens (strain ATCC 51573 / DSM 12127 / PCA)</name>
    <dbReference type="NCBI Taxonomy" id="243231"/>
    <lineage>
        <taxon>Bacteria</taxon>
        <taxon>Pseudomonadati</taxon>
        <taxon>Thermodesulfobacteriota</taxon>
        <taxon>Desulfuromonadia</taxon>
        <taxon>Geobacterales</taxon>
        <taxon>Geobacteraceae</taxon>
        <taxon>Geobacter</taxon>
    </lineage>
</organism>
<name>Q748H9_GEOSL</name>
<feature type="repeat" description="TPR" evidence="1">
    <location>
        <begin position="1998"/>
        <end position="2031"/>
    </location>
</feature>
<dbReference type="InParanoid" id="Q748H9"/>
<dbReference type="PROSITE" id="PS50005">
    <property type="entry name" value="TPR"/>
    <property type="match status" value="6"/>
</dbReference>
<evidence type="ECO:0000313" key="6">
    <source>
        <dbReference type="Proteomes" id="UP000000577"/>
    </source>
</evidence>
<dbReference type="CDD" id="cd03825">
    <property type="entry name" value="GT4_WcaC-like"/>
    <property type="match status" value="1"/>
</dbReference>
<proteinExistence type="predicted"/>
<feature type="repeat" description="TPR" evidence="1">
    <location>
        <begin position="2066"/>
        <end position="2099"/>
    </location>
</feature>
<feature type="region of interest" description="Disordered" evidence="2">
    <location>
        <begin position="1943"/>
        <end position="1965"/>
    </location>
</feature>
<dbReference type="GO" id="GO:0016758">
    <property type="term" value="F:hexosyltransferase activity"/>
    <property type="evidence" value="ECO:0000318"/>
    <property type="project" value="GO_Central"/>
</dbReference>
<dbReference type="SUPFAM" id="SSF53448">
    <property type="entry name" value="Nucleotide-diphospho-sugar transferases"/>
    <property type="match status" value="3"/>
</dbReference>
<evidence type="ECO:0000256" key="1">
    <source>
        <dbReference type="PROSITE-ProRule" id="PRU00339"/>
    </source>
</evidence>
<evidence type="ECO:0000259" key="4">
    <source>
        <dbReference type="Pfam" id="PF00535"/>
    </source>
</evidence>
<sequence length="2401" mass="266014">MSITPMNTTPVILVCYNRPHHTAEMLKALEVHNIQNLIIFADAPKSDKDVEGVRATRKLLEGIRWTHPEIVFQTENQGLAKSIVSSANYAFSLHDRLVLLEDDCVPQRHFFDFMSNCLDRYEENEKIFGISGYTVPIPSRLQEQHPYDLYFYPRIGSWGWGTWKRAWQHYDTDLVKLCRKALESNIDLTQGGVDIPVNIEGLLRGTLKDVWTLNWVLTVYLNKGYYIYPTKSHINNIGFDGTGVHCGKSDLFQTILADSPAIRFPSDVVLNYDLISHYNMYFGGPVVTPPPREPAGLNAVPEAASRKAPLNVALLSTMDFGGAGKATHRLLRGLQAYGSDALMAVLCKSTEDPSIKLLSNSAGGLTTVSAEGAGRWEELFRKWRGQLAGYTNRPEGLEIFTDSRSRFSLEDIPELQRADILNFHWMAGLLNYPTSSSALKGKKIVWTLHDMNPFTGGCHYAGECTGYLRSCGTCPQLGSSDKEDLSRKIWEDKRAAYADLDLTIVTPSRWLAECARNSSLLSRFPVHVIPNGLPTDIFRPHPKDELRRSFNIPEHARVILFGADYDTRRKGFHYLVDALRALPDKRNLVLASFGPLPETKFSSEFLTMNFGSISNETRLAQIYSLADLFVLPSMEDNLPNTVIESMACGIPVVGFKIGGMPDMIEHKVNGYLAQPGDVTGLTEGIRWCLANASALKLGERCREKVELEYSQRVQAESYTNLYENILLGKSAVKSLAAPACSADSILIAANLVPFRDAGQRQRQDTGIASITALVAKGIIPLNICYPDELLEPADWQTATMLERSANVELKIDGKRKPFVIDLFDIAAQWATAHGITWFAITNSDIVLTDALIAELRRLQADGIETVAISRNEVERVEGDGRLVPGYLEVNGYDIFLCRSSWWQSNRHRFQPYIYGERAWDDAYAAIMACHSRFAMLYQDGLCFHFKHPTSWISGPYSDYNMGLYTGIDKPYSDRYEAFIKEVLALTKAQLTPAKTAELVAKHFSPPPPVPVNSSQGFVNIGMITYNRLDFTKLCLEAFERTVDYPHRLTVIDNNSQDGTVEFLRKLQAQGVIHNLILLNENVGVAKASNLAWAMEPDAPYYMKLDNDIVFQKMGWLSRLVEVIERVPQIGAAGYNFEPVSYPLYELNGCQVRIKEPGNLGGACILIPKRTERLLGNWCEDYGLYGEEDADYGFRIRCAGLLNAYMEDEEIGFHLPAGKAATIDSATLVALDGQEEDLHADYRKWKDELRRKNVHGPFKRNLERYAHDPTSLFQQSRFATEWLRTHRPDIDVSPLKTTGGKLTITLLSLDLPSHACMQLRITGPASAFSDEVELLQAVTNDGTKYLINSDSIDRADLIIVQRFFPRPETERHLQKALASGKPIIYEFDDLLTDHSPDNPHRELSTLCAPFVSALLAKADGVTVSTDLLASALLPRKGTVHVLPNLLDEKLWAAPPASRPTGAPVIIGYAGTPGHEADLAPIEEALERIARMYGHRVAFRFFGCATERIRKLPGYTFIPFTGNYSEYAATLQNSGIDIGLVPLEDNRFNRCKSNIKWLEYSACGIAGIYADLPPYRSCVKEGETGLLIAGYDVDAWVAAIESLIDNPARRHAMALAARTEVLANYTLKSRGHLFLDTWRRIAGRADTTAKEQQMPISPQPFAPVAAATGSDAPKVSIIVPLYNKAEYTKQCLEALALNTEQALNYEVILVDNASSDGTAEYLRTLSGDVTIVTNLKNLGFAKACNQGGRIARGRYLVFLNNDTIPHPGWLDGLIKGAEQDGADIVGARLLYPNGRVQHAGVAFNEQSIGYHIFNGFPADSPAVNRKRFMQCVTAACMLVKQELFAELGGFDEGYVNGFEDVDFCLRAGERGRRILYTPESVLIHFEETSEGRKDHDTPNIRRFLARWEGKVRCDHQDIYRSEGYRAERQADGRLRIYQADVAPVSSAPTAPQQVTPTPGTGAAAATPSVSGREKALALKAEGRYVEAIEHLVKIVTAGDNSVLVDLGDCLASLEKYDDALALYEESLALCPTNGRALVGVGVVRYMTRRIAEAADAFSRALETDPADPKALCGLGMARCAQGRNAEGFELYGRALEAEPENLTAVHESVRLAYELGRFSEAAKRLESYLRHHPGDIDILFASAGLLHMAGRNAEARDALERLLVFSPDYSGAMELLAKLEEQDQEPGERATEAEARRLKEDGKYEEALTAFSRVAEAGDSSALADMGDCLAQLGRLDEAAARYLEALDADGANLKALVGLGVVSLVQGKQVKAVTWFNRALKADPANAKALCGLGMVRNMQNKHDEAFSLLARAVDADPEGLTALHELIRLSYATGRFDEAGERLDRYLMHHPADLDMVFAQAGIRFKAGRYAEALSSIETVLLFASDYEGGLELREAITQAM</sequence>
<dbReference type="PATRIC" id="fig|243231.5.peg.3048"/>
<dbReference type="Pfam" id="PF00535">
    <property type="entry name" value="Glycos_transf_2"/>
    <property type="match status" value="2"/>
</dbReference>
<protein>
    <submittedName>
        <fullName evidence="5">Glycosyltransferase and TPR domain protein</fullName>
    </submittedName>
</protein>
<dbReference type="Gene3D" id="3.90.550.10">
    <property type="entry name" value="Spore Coat Polysaccharide Biosynthesis Protein SpsA, Chain A"/>
    <property type="match status" value="3"/>
</dbReference>
<dbReference type="SMART" id="SM00028">
    <property type="entry name" value="TPR"/>
    <property type="match status" value="8"/>
</dbReference>
<dbReference type="InterPro" id="IPR029044">
    <property type="entry name" value="Nucleotide-diphossugar_trans"/>
</dbReference>
<dbReference type="EnsemblBacteria" id="AAR36415">
    <property type="protein sequence ID" value="AAR36415"/>
    <property type="gene ID" value="GSU3023"/>
</dbReference>
<evidence type="ECO:0000313" key="5">
    <source>
        <dbReference type="EMBL" id="AAR36415.1"/>
    </source>
</evidence>
<feature type="domain" description="Glycosyl transferase family 1" evidence="3">
    <location>
        <begin position="1554"/>
        <end position="1616"/>
    </location>
</feature>
<evidence type="ECO:0000259" key="3">
    <source>
        <dbReference type="Pfam" id="PF00534"/>
    </source>
</evidence>
<dbReference type="GO" id="GO:0000271">
    <property type="term" value="P:polysaccharide biosynthetic process"/>
    <property type="evidence" value="ECO:0000318"/>
    <property type="project" value="GO_Central"/>
</dbReference>
<dbReference type="Gene3D" id="3.40.50.2000">
    <property type="entry name" value="Glycogen Phosphorylase B"/>
    <property type="match status" value="3"/>
</dbReference>
<dbReference type="eggNOG" id="COG0297">
    <property type="taxonomic scope" value="Bacteria"/>
</dbReference>
<dbReference type="Pfam" id="PF13692">
    <property type="entry name" value="Glyco_trans_1_4"/>
    <property type="match status" value="1"/>
</dbReference>
<dbReference type="KEGG" id="gsu:GSU3023"/>
<dbReference type="PANTHER" id="PTHR43179">
    <property type="entry name" value="RHAMNOSYLTRANSFERASE WBBL"/>
    <property type="match status" value="1"/>
</dbReference>
<dbReference type="SUPFAM" id="SSF48452">
    <property type="entry name" value="TPR-like"/>
    <property type="match status" value="1"/>
</dbReference>